<comment type="caution">
    <text evidence="10">The sequence shown here is derived from an EMBL/GenBank/DDBJ whole genome shotgun (WGS) entry which is preliminary data.</text>
</comment>
<dbReference type="EMBL" id="JAZAVJ010000006">
    <property type="protein sequence ID" value="KAK7424076.1"/>
    <property type="molecule type" value="Genomic_DNA"/>
</dbReference>
<evidence type="ECO:0000313" key="11">
    <source>
        <dbReference type="Proteomes" id="UP001498476"/>
    </source>
</evidence>
<organism evidence="10 11">
    <name type="scientific">Neonectria punicea</name>
    <dbReference type="NCBI Taxonomy" id="979145"/>
    <lineage>
        <taxon>Eukaryota</taxon>
        <taxon>Fungi</taxon>
        <taxon>Dikarya</taxon>
        <taxon>Ascomycota</taxon>
        <taxon>Pezizomycotina</taxon>
        <taxon>Sordariomycetes</taxon>
        <taxon>Hypocreomycetidae</taxon>
        <taxon>Hypocreales</taxon>
        <taxon>Nectriaceae</taxon>
        <taxon>Neonectria</taxon>
    </lineage>
</organism>
<evidence type="ECO:0000256" key="4">
    <source>
        <dbReference type="ARBA" id="ARBA00022786"/>
    </source>
</evidence>
<reference evidence="10 11" key="1">
    <citation type="journal article" date="2025" name="Microbiol. Resour. Announc.">
        <title>Draft genome sequences for Neonectria magnoliae and Neonectria punicea, canker pathogens of Liriodendron tulipifera and Acer saccharum in West Virginia.</title>
        <authorList>
            <person name="Petronek H.M."/>
            <person name="Kasson M.T."/>
            <person name="Metheny A.M."/>
            <person name="Stauder C.M."/>
            <person name="Lovett B."/>
            <person name="Lynch S.C."/>
            <person name="Garnas J.R."/>
            <person name="Kasson L.R."/>
            <person name="Stajich J.E."/>
        </authorList>
    </citation>
    <scope>NUCLEOTIDE SEQUENCE [LARGE SCALE GENOMIC DNA]</scope>
    <source>
        <strain evidence="10 11">NRRL 64653</strain>
    </source>
</reference>
<dbReference type="Pfam" id="PF20255">
    <property type="entry name" value="DUF6606"/>
    <property type="match status" value="1"/>
</dbReference>
<dbReference type="Pfam" id="PF12340">
    <property type="entry name" value="DUF3638"/>
    <property type="match status" value="1"/>
</dbReference>
<dbReference type="EC" id="3.4.19.12" evidence="2"/>
<evidence type="ECO:0000313" key="10">
    <source>
        <dbReference type="EMBL" id="KAK7424076.1"/>
    </source>
</evidence>
<dbReference type="SUPFAM" id="SSF52540">
    <property type="entry name" value="P-loop containing nucleoside triphosphate hydrolases"/>
    <property type="match status" value="1"/>
</dbReference>
<evidence type="ECO:0000256" key="2">
    <source>
        <dbReference type="ARBA" id="ARBA00012759"/>
    </source>
</evidence>
<dbReference type="InterPro" id="IPR022099">
    <property type="entry name" value="DUF3638"/>
</dbReference>
<keyword evidence="4" id="KW-0833">Ubl conjugation pathway</keyword>
<evidence type="ECO:0000259" key="7">
    <source>
        <dbReference type="Pfam" id="PF12340"/>
    </source>
</evidence>
<gene>
    <name evidence="10" type="ORF">QQX98_000686</name>
</gene>
<feature type="domain" description="DUF3645" evidence="8">
    <location>
        <begin position="2398"/>
        <end position="2430"/>
    </location>
</feature>
<evidence type="ECO:0000256" key="3">
    <source>
        <dbReference type="ARBA" id="ARBA00022670"/>
    </source>
</evidence>
<dbReference type="InterPro" id="IPR027417">
    <property type="entry name" value="P-loop_NTPase"/>
</dbReference>
<feature type="domain" description="DUF3638" evidence="7">
    <location>
        <begin position="2056"/>
        <end position="2277"/>
    </location>
</feature>
<dbReference type="PANTHER" id="PTHR13367">
    <property type="entry name" value="UBIQUITIN THIOESTERASE"/>
    <property type="match status" value="1"/>
</dbReference>
<dbReference type="PANTHER" id="PTHR13367:SF33">
    <property type="entry name" value="P-LOOP CONTAINING NUCLEOSIDE TRIPHOSPHATE HYDROLASE PROTEIN"/>
    <property type="match status" value="1"/>
</dbReference>
<dbReference type="Gene3D" id="3.40.50.300">
    <property type="entry name" value="P-loop containing nucleotide triphosphate hydrolases"/>
    <property type="match status" value="1"/>
</dbReference>
<evidence type="ECO:0000259" key="9">
    <source>
        <dbReference type="Pfam" id="PF20255"/>
    </source>
</evidence>
<dbReference type="InterPro" id="IPR036770">
    <property type="entry name" value="Ankyrin_rpt-contain_sf"/>
</dbReference>
<accession>A0ABR1HSN0</accession>
<protein>
    <recommendedName>
        <fullName evidence="2">ubiquitinyl hydrolase 1</fullName>
        <ecNumber evidence="2">3.4.19.12</ecNumber>
    </recommendedName>
</protein>
<keyword evidence="3" id="KW-0645">Protease</keyword>
<evidence type="ECO:0000256" key="5">
    <source>
        <dbReference type="ARBA" id="ARBA00022801"/>
    </source>
</evidence>
<dbReference type="InterPro" id="IPR051346">
    <property type="entry name" value="OTU_Deubiquitinase"/>
</dbReference>
<dbReference type="Gene3D" id="1.25.40.20">
    <property type="entry name" value="Ankyrin repeat-containing domain"/>
    <property type="match status" value="1"/>
</dbReference>
<evidence type="ECO:0000256" key="1">
    <source>
        <dbReference type="ARBA" id="ARBA00000707"/>
    </source>
</evidence>
<dbReference type="InterPro" id="IPR022105">
    <property type="entry name" value="DUF3645"/>
</dbReference>
<dbReference type="InterPro" id="IPR046541">
    <property type="entry name" value="DUF6606"/>
</dbReference>
<dbReference type="Proteomes" id="UP001498476">
    <property type="component" value="Unassembled WGS sequence"/>
</dbReference>
<evidence type="ECO:0000259" key="8">
    <source>
        <dbReference type="Pfam" id="PF12359"/>
    </source>
</evidence>
<keyword evidence="5" id="KW-0378">Hydrolase</keyword>
<name>A0ABR1HSN0_9HYPO</name>
<keyword evidence="6" id="KW-0788">Thiol protease</keyword>
<comment type="catalytic activity">
    <reaction evidence="1">
        <text>Thiol-dependent hydrolysis of ester, thioester, amide, peptide and isopeptide bonds formed by the C-terminal Gly of ubiquitin (a 76-residue protein attached to proteins as an intracellular targeting signal).</text>
        <dbReference type="EC" id="3.4.19.12"/>
    </reaction>
</comment>
<sequence length="3304" mass="373578">MASQHEPLLDAVFNHLVLPPRLPTEFDGDDVSLIDNLGQRLLTACGTLRKLCHFEDGRVWDTLEASIQATRALNHEFLAKNDLTWAFNRLEKEWLALHIAKQNAALLVHRDEITKTVIFEAFEVAAPIATVLEANYALTWEFPGRAAAIPLDDFRDESFIETLSEFLEQASSEAFDKFAARSSKAGKPIVETRDCPSPTLISEMLMPLLEGIGNPVGVVKVRKRVRDEVVLGSSELPWKRSAYWLVLRVAVRRLLSNLFNDCGVGIDRVYFKFIMCVVLADLLKDCTGKLAGEKTLMLQAKLCRRLAKLESEKLAVSGSLQSAYDNFFIATTGHFKAAVDDASQKVSNSWEEYKKKTVRWIPTLPRRAPTGDLRLALPNSGPILSQLLAQKTNASRPSKKLNLSLLMEGTIYQVNEMAGRYAKLVDDETDIMAQVKATSRDPRWTCAHLSEILLKYLVTADDAFKDDAVMMSRYLLRLFELWVAMDQAATAACPLLKEYHPAFVPEALDVLCLLTMDEMVRLRLVQEYIAGRVADHSSDHGSIFDDAKRKLAFPVQYVSRTDEGGSILALGERIDTVSEKAKTSKTSQLAILMAEYKTLSDAIQAGVCCCTRLPDGTKSVNGCKKCWKLRCRKRLKIAIHEDFLPQDDANHGKAQRAAVVFELGAPEYLAGYRMATWKLRLLGTRSVPVATHQPPLLLEQLDHLKPFWRHGTRGSMSFTMASDKKSFQQTHFKKVKLPKTTAQVLLPFSPDFSYYDSELRVRADEVQKVPWFQHLLGSWLPRGVMDPYGDETSRREDAVFPPSSYQIAVNASDCPPEMSVHEFSAFQRAVSGRGRRWLVILVELGATNLNFSSETTMMFLNHIALQAGPLGSDPEQNSGALRETHSWFHDQVFLVRLCEQLLSRLDTLVSNWREVFCMSIIVTFSLRIHHLGPRDFQGAAHDLLVKIREVTSGWIIYLRHEVRSTNDAEAARKAAAYAFWAALLCRQTFSVYLDAPETTGTLGNADLQQFFRASVALQENLLVNLDEFTPLLKGLLVRDLSMSYSMRELAKKWVVKSHAALEDAINETWTDSGLTGRRAYSPWTFLPSPHSWWVMSRIAGTQWTASQVIHYHVLQGHLLVDGKPLGRLPLEMREDPSIRELFGRQHLLTRPSSLTGMQYQLMSQVNDHQVHIGFKDGKVVIRAIFRNSLLEHVSRDVFKSASGLDLPSGLVDDCVHWLNLSSGMLEMRRKPRIWHTKPSDWTLDVGGRYCTRGQRKHGWGPAKPRSCLVEPRSKVGRLIAAIFQDFEDVERLTVYQPMSGGFLTVEMKRLEIRFFVNAKNLLECPQLASEVNPDQDAGTLYGFTSQIVLRSVMNPDRKSIIVPIGRVFSWKPRGMHVAVRIANAGMYARFTIDTLLGRLDCAQELNLLYLKAALHALTSFPLPDRLTGRTGTEEAVHCLTSACSQPWNPLPDLSKYMLSMLKSLSPKRHYYPRGSKFCQNAEWDNDLTMTIQYEGFAPLVEGILQQSQKLETFQVAAKEQPAVVLEDVVVGHLSLRGLIRRQIYERIRSPSDSLTLAEAAQVFPYKPRDCSAKTGDCQVYQIINLLCRKPDELPKLAKLAPLFENEEMIGGFQHALENINVQGLLDTDIIAIWGKAVQICRNTSLSVKYDRLFLLALLALHGKPGSMKLVFWLAALAKNARLREIIPPQSSIYRQFKAFETPSKDTLLACILQYQLDYSGYLDTLRTKRARKSAQAKLDFETKQRDEAENVAQILITRWPGTPETLHELQDMLGEPFFDCVDIKKAWSGLTLELNRLSHNHKLSCYFKELQDTANQIPQHKIEPEHDLSQLKKTTAYASNLTAECFQVPHLESRLALRPYRNAHKNSNPEEVDPIDSARPLASGLLRSVKASVNLSSRPKELSSLSAIIDTFVSSTDVTRKQYGKDLEESFEALVQFRQTSAAPKQPPHGQDVILQIHRAKQALETHAGAIREALSQGEESREWLSAGNLWPCLSPVALLELLRNDNVRHLETGMKEALVWYGVLITRLQRLQRIHDARLCKDMRRLTEENDHRGHSNWRPFDQPEWLLLEIDNNILIRQSQVDVAKAIVSPLSSSNSVLQMNMGEGKTSCIMPMAATMLADKKQLCRLIVPRALLLQTALVIQRRIGRLVGRRVQHIPFQRRSPKEEQTLQLYQRIHRDTLDSGGIMLCLPEHILSFQLSGLQHLADNDMQTARKMIQIQQWIHDFSRDILDESDLTLSSKTQLIYPSGSPVIVDGHPHRWEVAQDLLSLVEGHCSFLESTYRGSIHIFRRHQGYPIIHFLHAQVEDVLNKLLIQDVCEGRLARLRLKNPLDSRAQEAIALIVSGTDASNATWERAAMSLTDDVFGLKCLYLLRGLISERIVLLCLKKRWNVQFGLHPERAPIAVPFEAKGVPSQTAEYGHPDTALVLTCLAFYQTGLSKSQISQSLQHILRTDDPNTHYEHWVHGCGNLPATLRHVSLLSADDEAQIEELWNSLRFDRHVLNYYMNNFVFPRHAKQFAVKLQTSGWDIPLFPPDSSVCTKTWSLSLTTGFSGTNDNKRLLPQTIKQDDLAGLLHTNAEVLSYLLEERNKTCYQAIDSSGKQLSERGLLELLNMEGIKVLIDAGAHVLEMENHDLAAEWLDVNHRAQGAVYFDKNGRIMVRARFQKTPMPLLVSSFADNMEQCVVYIDEAHTRGTDLKLPVHARGAVTLGMGQTKDQTVQAAMRLRQLGSTQSVAFVAPPEVYEGILDLRSTHHKGRKSHRATSHDVVRWLLEQSCKANENIMSLHIAQGFDFCRRANALWRFKKSPPRKHSVGELLSVIQQREDQSIEELYGSKTTAATTQQLKLDFPRLQTFNSHLHQQRLSLQHFGRQRESSALAEVEQEREVEFEVEQVREKQKRGQFLPLAFPGLDPYISRFVETGCLDPRGAYIQAFAFVGTTKIGQSFGVHETESNLFVSSEFTKTISDGPKTEQTVVRPVEWILWSAATETALIVIPEEAELLISKLLTLSETRVWLLSYAAPVTKSMQPFNTFNFFTVPSQKEWQSFPDWLSLEVGMLAGRLYFDYPDRYEKSEVKMLRETLEAGLDPNASMPPEDIAYWLQGSGCVLEMSVQHELAWPHWNTLLHRELFRQGYDSASLLLEHGADINICNALGKTVFHEALFAYCRGPRLSILEDRDQERMLLEFMKTVQFLATHGADLNAATIAQTVQDHTGSESCEIESRGGLSALPVSLFCGDVPLLRTLVKAGVSPQMCTLVPEWLSEEALRKGPVYLRGWTLQEQVLSARTLYFGAGQLHWECKKRLY</sequence>
<keyword evidence="11" id="KW-1185">Reference proteome</keyword>
<feature type="domain" description="DUF6606" evidence="9">
    <location>
        <begin position="12"/>
        <end position="284"/>
    </location>
</feature>
<dbReference type="SUPFAM" id="SSF48403">
    <property type="entry name" value="Ankyrin repeat"/>
    <property type="match status" value="1"/>
</dbReference>
<evidence type="ECO:0000256" key="6">
    <source>
        <dbReference type="ARBA" id="ARBA00022807"/>
    </source>
</evidence>
<proteinExistence type="predicted"/>
<dbReference type="Pfam" id="PF12359">
    <property type="entry name" value="DUF3645"/>
    <property type="match status" value="1"/>
</dbReference>